<gene>
    <name evidence="1" type="ORF">WICANDRAFT_78541</name>
</gene>
<accession>A0A1E3P4U2</accession>
<evidence type="ECO:0000313" key="1">
    <source>
        <dbReference type="EMBL" id="ODQ59912.1"/>
    </source>
</evidence>
<dbReference type="AlphaFoldDB" id="A0A1E3P4U2"/>
<protein>
    <submittedName>
        <fullName evidence="1">Uncharacterized protein</fullName>
    </submittedName>
</protein>
<organism evidence="1 2">
    <name type="scientific">Wickerhamomyces anomalus (strain ATCC 58044 / CBS 1984 / NCYC 433 / NRRL Y-366-8)</name>
    <name type="common">Yeast</name>
    <name type="synonym">Hansenula anomala</name>
    <dbReference type="NCBI Taxonomy" id="683960"/>
    <lineage>
        <taxon>Eukaryota</taxon>
        <taxon>Fungi</taxon>
        <taxon>Dikarya</taxon>
        <taxon>Ascomycota</taxon>
        <taxon>Saccharomycotina</taxon>
        <taxon>Saccharomycetes</taxon>
        <taxon>Phaffomycetales</taxon>
        <taxon>Wickerhamomycetaceae</taxon>
        <taxon>Wickerhamomyces</taxon>
    </lineage>
</organism>
<evidence type="ECO:0000313" key="2">
    <source>
        <dbReference type="Proteomes" id="UP000094112"/>
    </source>
</evidence>
<dbReference type="GeneID" id="30201992"/>
<dbReference type="EMBL" id="KV454210">
    <property type="protein sequence ID" value="ODQ59912.1"/>
    <property type="molecule type" value="Genomic_DNA"/>
</dbReference>
<proteinExistence type="predicted"/>
<name>A0A1E3P4U2_WICAA</name>
<reference evidence="1 2" key="1">
    <citation type="journal article" date="2016" name="Proc. Natl. Acad. Sci. U.S.A.">
        <title>Comparative genomics of biotechnologically important yeasts.</title>
        <authorList>
            <person name="Riley R."/>
            <person name="Haridas S."/>
            <person name="Wolfe K.H."/>
            <person name="Lopes M.R."/>
            <person name="Hittinger C.T."/>
            <person name="Goeker M."/>
            <person name="Salamov A.A."/>
            <person name="Wisecaver J.H."/>
            <person name="Long T.M."/>
            <person name="Calvey C.H."/>
            <person name="Aerts A.L."/>
            <person name="Barry K.W."/>
            <person name="Choi C."/>
            <person name="Clum A."/>
            <person name="Coughlan A.Y."/>
            <person name="Deshpande S."/>
            <person name="Douglass A.P."/>
            <person name="Hanson S.J."/>
            <person name="Klenk H.-P."/>
            <person name="LaButti K.M."/>
            <person name="Lapidus A."/>
            <person name="Lindquist E.A."/>
            <person name="Lipzen A.M."/>
            <person name="Meier-Kolthoff J.P."/>
            <person name="Ohm R.A."/>
            <person name="Otillar R.P."/>
            <person name="Pangilinan J.L."/>
            <person name="Peng Y."/>
            <person name="Rokas A."/>
            <person name="Rosa C.A."/>
            <person name="Scheuner C."/>
            <person name="Sibirny A.A."/>
            <person name="Slot J.C."/>
            <person name="Stielow J.B."/>
            <person name="Sun H."/>
            <person name="Kurtzman C.P."/>
            <person name="Blackwell M."/>
            <person name="Grigoriev I.V."/>
            <person name="Jeffries T.W."/>
        </authorList>
    </citation>
    <scope>NUCLEOTIDE SEQUENCE [LARGE SCALE GENOMIC DNA]</scope>
    <source>
        <strain evidence="2">ATCC 58044 / CBS 1984 / NCYC 433 / NRRL Y-366-8</strain>
    </source>
</reference>
<dbReference type="RefSeq" id="XP_019039119.1">
    <property type="nucleotide sequence ID" value="XM_019184746.1"/>
</dbReference>
<keyword evidence="2" id="KW-1185">Reference proteome</keyword>
<dbReference type="Proteomes" id="UP000094112">
    <property type="component" value="Unassembled WGS sequence"/>
</dbReference>
<sequence>MSLATPTVEAQVSLSGAETAKYIFSYTPEEPGTLVVTGEVALDSAAINIEQIAASPNLKEVYVNYGGSQLKGTWKYQDPSKKPARIVISGSQSGEVSNTSILFEGSYTFANGTLVEFSKEASS</sequence>